<gene>
    <name evidence="4" type="ORF">CAMP_LOCUS18052</name>
</gene>
<accession>A0A9P1J4C0</accession>
<evidence type="ECO:0000256" key="1">
    <source>
        <dbReference type="SAM" id="MobiDB-lite"/>
    </source>
</evidence>
<feature type="signal peptide" evidence="3">
    <location>
        <begin position="1"/>
        <end position="20"/>
    </location>
</feature>
<dbReference type="AlphaFoldDB" id="A0A9P1J4C0"/>
<feature type="compositionally biased region" description="Basic and acidic residues" evidence="1">
    <location>
        <begin position="44"/>
        <end position="56"/>
    </location>
</feature>
<evidence type="ECO:0000256" key="3">
    <source>
        <dbReference type="SAM" id="SignalP"/>
    </source>
</evidence>
<dbReference type="Proteomes" id="UP001152747">
    <property type="component" value="Unassembled WGS sequence"/>
</dbReference>
<evidence type="ECO:0000256" key="2">
    <source>
        <dbReference type="SAM" id="Phobius"/>
    </source>
</evidence>
<keyword evidence="3" id="KW-0732">Signal</keyword>
<comment type="caution">
    <text evidence="4">The sequence shown here is derived from an EMBL/GenBank/DDBJ whole genome shotgun (WGS) entry which is preliminary data.</text>
</comment>
<keyword evidence="2" id="KW-0812">Transmembrane</keyword>
<dbReference type="OrthoDB" id="5853760at2759"/>
<feature type="region of interest" description="Disordered" evidence="1">
    <location>
        <begin position="44"/>
        <end position="88"/>
    </location>
</feature>
<proteinExistence type="predicted"/>
<feature type="chain" id="PRO_5040390619" evidence="3">
    <location>
        <begin position="21"/>
        <end position="271"/>
    </location>
</feature>
<evidence type="ECO:0000313" key="4">
    <source>
        <dbReference type="EMBL" id="CAI5455415.1"/>
    </source>
</evidence>
<keyword evidence="2" id="KW-0472">Membrane</keyword>
<sequence length="271" mass="31334">MKNIFLLLIFIVFLFQNILARRVRTEQDEAKYLEDLKARELQQFEDEQRMQSEKRNSRYSSAAQNAQSGLISNGRAESTSYNLPPELRPRVEKTQKNAPRHEALVASDSNAAVDEFGDDENWCYACVTPIDHLKPQLRKSIRSLFDMRRTSFPHEYVTPECLSGRNLTALKKKKCSYKYCQSLSIIDRNSAASFVVRGCAENFGAIDPKVMESKEDYSCDMLHEKLEIKECICKNAKYCNAGWRKRSAASAVNLHMFFTAAQFIVFYWLYQ</sequence>
<organism evidence="4 5">
    <name type="scientific">Caenorhabditis angaria</name>
    <dbReference type="NCBI Taxonomy" id="860376"/>
    <lineage>
        <taxon>Eukaryota</taxon>
        <taxon>Metazoa</taxon>
        <taxon>Ecdysozoa</taxon>
        <taxon>Nematoda</taxon>
        <taxon>Chromadorea</taxon>
        <taxon>Rhabditida</taxon>
        <taxon>Rhabditina</taxon>
        <taxon>Rhabditomorpha</taxon>
        <taxon>Rhabditoidea</taxon>
        <taxon>Rhabditidae</taxon>
        <taxon>Peloderinae</taxon>
        <taxon>Caenorhabditis</taxon>
    </lineage>
</organism>
<protein>
    <submittedName>
        <fullName evidence="4">Uncharacterized protein</fullName>
    </submittedName>
</protein>
<dbReference type="EMBL" id="CANHGI010000006">
    <property type="protein sequence ID" value="CAI5455415.1"/>
    <property type="molecule type" value="Genomic_DNA"/>
</dbReference>
<name>A0A9P1J4C0_9PELO</name>
<keyword evidence="2" id="KW-1133">Transmembrane helix</keyword>
<feature type="compositionally biased region" description="Polar residues" evidence="1">
    <location>
        <begin position="58"/>
        <end position="82"/>
    </location>
</feature>
<feature type="transmembrane region" description="Helical" evidence="2">
    <location>
        <begin position="252"/>
        <end position="270"/>
    </location>
</feature>
<evidence type="ECO:0000313" key="5">
    <source>
        <dbReference type="Proteomes" id="UP001152747"/>
    </source>
</evidence>
<reference evidence="4" key="1">
    <citation type="submission" date="2022-11" db="EMBL/GenBank/DDBJ databases">
        <authorList>
            <person name="Kikuchi T."/>
        </authorList>
    </citation>
    <scope>NUCLEOTIDE SEQUENCE</scope>
    <source>
        <strain evidence="4">PS1010</strain>
    </source>
</reference>
<keyword evidence="5" id="KW-1185">Reference proteome</keyword>